<evidence type="ECO:0000313" key="4">
    <source>
        <dbReference type="EMBL" id="RXM36075.1"/>
    </source>
</evidence>
<protein>
    <submittedName>
        <fullName evidence="4">Protein phosphatase 1 regulatory subunit 3A</fullName>
    </submittedName>
</protein>
<accession>A0A444ULM0</accession>
<dbReference type="GO" id="GO:0008157">
    <property type="term" value="F:protein phosphatase 1 binding"/>
    <property type="evidence" value="ECO:0007669"/>
    <property type="project" value="TreeGrafter"/>
</dbReference>
<dbReference type="GO" id="GO:2001069">
    <property type="term" value="F:glycogen binding"/>
    <property type="evidence" value="ECO:0007669"/>
    <property type="project" value="TreeGrafter"/>
</dbReference>
<feature type="domain" description="CBM21" evidence="3">
    <location>
        <begin position="120"/>
        <end position="231"/>
    </location>
</feature>
<dbReference type="EMBL" id="SCEB01214311">
    <property type="protein sequence ID" value="RXM36075.1"/>
    <property type="molecule type" value="Genomic_DNA"/>
</dbReference>
<name>A0A444ULM0_ACIRT</name>
<gene>
    <name evidence="4" type="ORF">EOD39_12278</name>
</gene>
<sequence length="1026" mass="116040">MESTGEPRRFGAPNFLEVTASNSCDEDEDESKIKPKSSPIPRRRSSSSSDDSEAEGPPVITRKVSFADAFGLNLVRVKEFDSWDVPTTSFTDTFEDEVPSSEEYFLSSVFVVPSSHDELMQKLYEQKVELESFEFVPGGLTAMKGIIRVFNVCFEKLVYVRMTLDAWNSYYDLMAQYVPGSSDGETDQFSFKISLVPPYQKDGGKVEFCIRYETSVGTFWANNNGLNYVLFCHKKEIPEVTKKTQEENTDKNIKSCLKTINSKGNATALDDTLVQPGTPDLSKNKTEVVVSEAIENLSPNQEAPHGDTTQLDGDYKEQLQPQMDQNQNPTPINQSNMGTNSSAAEKHNYHIHDHSFKKTKVYQIHSEEQPDIKKVTEASDHKIGIPHIWEKGSIPSPTCDENQTSTRDNRNPESLETFSQTFKVQSWQCSQEAESTPEDVLPSKEDTKYVYREDAPVELEQEKNIPLGDKVFRRTTEHEVLEILFTAEEEEDANVLNETSEMELPHYRKFSLDHTSEEDSSLEAKDQFKSKSDLSKDNITSYEYNVKVDIVMGASNEEVCKDIGTGFHEVNNRDQKTSSATSQEVIKKEVRLDSENTSNSFLEDGNLLGSDNLASCSKQKENKTIQENIKEEWSYDIKVSESGLDKKHLIPRIMDVATHGVQVDELSNKHECESMSANKTHEKASTEPPQEKETVCQEDITKASQQGYTQTQPLQDIMQQANARKESILDLYNDENIAVDTEPDTSTSKYEAVQYITSIQETHTEGEVRPTKTYVENEAFIFSKHNGGTQEESNSFYTAIKPESSLSGQIVNVSSDDTSTCIEEDIYTDHHYSLPGNKGESNQIAITNEPSEEMSVQQVNEKNITTETADVKMSNTAKNTTSNRRGRHNTITSFVKERLHEGHQQKLLSPVILISETVEEEDETEVETEALNDHKELLEDTEEPSSESWSTAENAEIIDSTGLSWWNSETLILRHISKEVLYFLLFVAFLVTVYHYDFVACFALYIFSVCWLYCQGGKNSESFSKK</sequence>
<evidence type="ECO:0000256" key="1">
    <source>
        <dbReference type="SAM" id="MobiDB-lite"/>
    </source>
</evidence>
<dbReference type="PANTHER" id="PTHR12307:SF2">
    <property type="entry name" value="PROTEIN PHOSPHATASE 1 REGULATORY SUBUNIT 3A"/>
    <property type="match status" value="1"/>
</dbReference>
<feature type="region of interest" description="Disordered" evidence="1">
    <location>
        <begin position="321"/>
        <end position="341"/>
    </location>
</feature>
<evidence type="ECO:0000256" key="2">
    <source>
        <dbReference type="SAM" id="Phobius"/>
    </source>
</evidence>
<feature type="transmembrane region" description="Helical" evidence="2">
    <location>
        <begin position="981"/>
        <end position="1014"/>
    </location>
</feature>
<dbReference type="PANTHER" id="PTHR12307">
    <property type="entry name" value="PROTEIN PHOSPHATASE 1 REGULATORY SUBUNIT"/>
    <property type="match status" value="1"/>
</dbReference>
<keyword evidence="2" id="KW-0812">Transmembrane</keyword>
<dbReference type="Pfam" id="PF03370">
    <property type="entry name" value="CBM_21"/>
    <property type="match status" value="1"/>
</dbReference>
<dbReference type="Proteomes" id="UP000289886">
    <property type="component" value="Unassembled WGS sequence"/>
</dbReference>
<comment type="caution">
    <text evidence="4">The sequence shown here is derived from an EMBL/GenBank/DDBJ whole genome shotgun (WGS) entry which is preliminary data.</text>
</comment>
<evidence type="ECO:0000259" key="3">
    <source>
        <dbReference type="PROSITE" id="PS51159"/>
    </source>
</evidence>
<dbReference type="PROSITE" id="PS51159">
    <property type="entry name" value="CBM21"/>
    <property type="match status" value="1"/>
</dbReference>
<keyword evidence="5" id="KW-1185">Reference proteome</keyword>
<keyword evidence="2" id="KW-0472">Membrane</keyword>
<dbReference type="GO" id="GO:0000164">
    <property type="term" value="C:protein phosphatase type 1 complex"/>
    <property type="evidence" value="ECO:0007669"/>
    <property type="project" value="TreeGrafter"/>
</dbReference>
<dbReference type="InterPro" id="IPR005036">
    <property type="entry name" value="CBM21_dom"/>
</dbReference>
<dbReference type="AlphaFoldDB" id="A0A444ULM0"/>
<feature type="region of interest" description="Disordered" evidence="1">
    <location>
        <begin position="1"/>
        <end position="57"/>
    </location>
</feature>
<dbReference type="InterPro" id="IPR038175">
    <property type="entry name" value="CBM21_dom_sf"/>
</dbReference>
<keyword evidence="2" id="KW-1133">Transmembrane helix</keyword>
<feature type="compositionally biased region" description="Polar residues" evidence="1">
    <location>
        <begin position="395"/>
        <end position="406"/>
    </location>
</feature>
<dbReference type="Gene3D" id="2.60.40.2440">
    <property type="entry name" value="Carbohydrate binding type-21 domain"/>
    <property type="match status" value="1"/>
</dbReference>
<proteinExistence type="predicted"/>
<feature type="region of interest" description="Disordered" evidence="1">
    <location>
        <begin position="673"/>
        <end position="692"/>
    </location>
</feature>
<evidence type="ECO:0000313" key="5">
    <source>
        <dbReference type="Proteomes" id="UP000289886"/>
    </source>
</evidence>
<feature type="region of interest" description="Disordered" evidence="1">
    <location>
        <begin position="388"/>
        <end position="413"/>
    </location>
</feature>
<dbReference type="CDD" id="cd22255">
    <property type="entry name" value="PBD_PPP1R3A"/>
    <property type="match status" value="1"/>
</dbReference>
<organism evidence="4 5">
    <name type="scientific">Acipenser ruthenus</name>
    <name type="common">Sterlet sturgeon</name>
    <dbReference type="NCBI Taxonomy" id="7906"/>
    <lineage>
        <taxon>Eukaryota</taxon>
        <taxon>Metazoa</taxon>
        <taxon>Chordata</taxon>
        <taxon>Craniata</taxon>
        <taxon>Vertebrata</taxon>
        <taxon>Euteleostomi</taxon>
        <taxon>Actinopterygii</taxon>
        <taxon>Chondrostei</taxon>
        <taxon>Acipenseriformes</taxon>
        <taxon>Acipenseridae</taxon>
        <taxon>Acipenser</taxon>
    </lineage>
</organism>
<dbReference type="InterPro" id="IPR050782">
    <property type="entry name" value="PP1_regulatory_subunit_3"/>
</dbReference>
<dbReference type="GO" id="GO:0005979">
    <property type="term" value="P:regulation of glycogen biosynthetic process"/>
    <property type="evidence" value="ECO:0007669"/>
    <property type="project" value="TreeGrafter"/>
</dbReference>
<reference evidence="4 5" key="1">
    <citation type="submission" date="2019-01" db="EMBL/GenBank/DDBJ databases">
        <title>Draft Genome and Complete Hox-Cluster Characterization of the Sterlet Sturgeon (Acipenser ruthenus).</title>
        <authorList>
            <person name="Wei Q."/>
        </authorList>
    </citation>
    <scope>NUCLEOTIDE SEQUENCE [LARGE SCALE GENOMIC DNA]</scope>
    <source>
        <strain evidence="4">WHYD16114868_AA</strain>
        <tissue evidence="4">Blood</tissue>
    </source>
</reference>